<protein>
    <submittedName>
        <fullName evidence="2">Ribonuclease E inhibitor RraB</fullName>
    </submittedName>
</protein>
<dbReference type="RefSeq" id="WP_224137946.1">
    <property type="nucleotide sequence ID" value="NZ_JAIQUM010000010.1"/>
</dbReference>
<comment type="caution">
    <text evidence="2">The sequence shown here is derived from an EMBL/GenBank/DDBJ whole genome shotgun (WGS) entry which is preliminary data.</text>
</comment>
<proteinExistence type="predicted"/>
<dbReference type="Pfam" id="PF06877">
    <property type="entry name" value="RraB"/>
    <property type="match status" value="1"/>
</dbReference>
<evidence type="ECO:0000313" key="2">
    <source>
        <dbReference type="EMBL" id="MBZ5749947.1"/>
    </source>
</evidence>
<sequence>MGNRQVVDSLEESGDQSDIPRKVEHWLYFENSKMMKRFIKAVKKKGFSIEEESNQMDGEGKYILSLSRMDAVDFDSINEVTDLLVEISEKYEGEYDGWETVVIEGEFTLE</sequence>
<evidence type="ECO:0000313" key="3">
    <source>
        <dbReference type="Proteomes" id="UP001165287"/>
    </source>
</evidence>
<name>A0ABS7UNS8_9BACI</name>
<feature type="domain" description="Regulator of ribonuclease activity B" evidence="1">
    <location>
        <begin position="3"/>
        <end position="100"/>
    </location>
</feature>
<dbReference type="SUPFAM" id="SSF89946">
    <property type="entry name" value="Hypothetical protein VC0424"/>
    <property type="match status" value="1"/>
</dbReference>
<organism evidence="2 3">
    <name type="scientific">Metabacillus rhizolycopersici</name>
    <dbReference type="NCBI Taxonomy" id="2875709"/>
    <lineage>
        <taxon>Bacteria</taxon>
        <taxon>Bacillati</taxon>
        <taxon>Bacillota</taxon>
        <taxon>Bacilli</taxon>
        <taxon>Bacillales</taxon>
        <taxon>Bacillaceae</taxon>
        <taxon>Metabacillus</taxon>
    </lineage>
</organism>
<dbReference type="EMBL" id="JAIQUM010000010">
    <property type="protein sequence ID" value="MBZ5749947.1"/>
    <property type="molecule type" value="Genomic_DNA"/>
</dbReference>
<dbReference type="Gene3D" id="3.30.70.970">
    <property type="entry name" value="RraB-like"/>
    <property type="match status" value="1"/>
</dbReference>
<dbReference type="InterPro" id="IPR036701">
    <property type="entry name" value="RraB-like_sf"/>
</dbReference>
<accession>A0ABS7UNS8</accession>
<reference evidence="2" key="1">
    <citation type="submission" date="2024-05" db="EMBL/GenBank/DDBJ databases">
        <title>Metabacillus sp. nov., isolated from the rhizosphere soil of tomato plants.</title>
        <authorList>
            <person name="Ma R."/>
        </authorList>
    </citation>
    <scope>NUCLEOTIDE SEQUENCE</scope>
    <source>
        <strain evidence="2">DBTR6</strain>
    </source>
</reference>
<gene>
    <name evidence="2" type="ORF">K9V48_06730</name>
</gene>
<dbReference type="Proteomes" id="UP001165287">
    <property type="component" value="Unassembled WGS sequence"/>
</dbReference>
<evidence type="ECO:0000259" key="1">
    <source>
        <dbReference type="Pfam" id="PF06877"/>
    </source>
</evidence>
<dbReference type="InterPro" id="IPR009671">
    <property type="entry name" value="RraB_dom"/>
</dbReference>
<keyword evidence="3" id="KW-1185">Reference proteome</keyword>